<dbReference type="GO" id="GO:0043811">
    <property type="term" value="F:phosphate:acyl-[acyl carrier protein] acyltransferase activity"/>
    <property type="evidence" value="ECO:0007669"/>
    <property type="project" value="UniProtKB-UniRule"/>
</dbReference>
<dbReference type="HAMAP" id="MF_00019">
    <property type="entry name" value="PlsX"/>
    <property type="match status" value="1"/>
</dbReference>
<comment type="function">
    <text evidence="10">Catalyzes the reversible formation of acyl-phosphate (acyl-PO(4)) from acyl-[acyl-carrier-protein] (acyl-ACP). This enzyme utilizes acyl-ACP as fatty acyl donor, but not acyl-CoA.</text>
</comment>
<keyword evidence="4 10" id="KW-0808">Transferase</keyword>
<dbReference type="PANTHER" id="PTHR30100">
    <property type="entry name" value="FATTY ACID/PHOSPHOLIPID SYNTHESIS PROTEIN PLSX"/>
    <property type="match status" value="1"/>
</dbReference>
<keyword evidence="11" id="KW-0012">Acyltransferase</keyword>
<evidence type="ECO:0000256" key="3">
    <source>
        <dbReference type="ARBA" id="ARBA00022516"/>
    </source>
</evidence>
<organism evidence="11 12">
    <name type="scientific">Candidatus Palibaumannia cicadellinicola</name>
    <dbReference type="NCBI Taxonomy" id="186490"/>
    <lineage>
        <taxon>Bacteria</taxon>
        <taxon>Pseudomonadati</taxon>
        <taxon>Pseudomonadota</taxon>
        <taxon>Gammaproteobacteria</taxon>
        <taxon>Candidatus Palibaumannia</taxon>
    </lineage>
</organism>
<evidence type="ECO:0000256" key="1">
    <source>
        <dbReference type="ARBA" id="ARBA00001232"/>
    </source>
</evidence>
<comment type="subunit">
    <text evidence="9 10">Homodimer. Probably interacts with PlsY.</text>
</comment>
<dbReference type="NCBIfam" id="TIGR00182">
    <property type="entry name" value="plsX"/>
    <property type="match status" value="1"/>
</dbReference>
<dbReference type="PANTHER" id="PTHR30100:SF1">
    <property type="entry name" value="PHOSPHATE ACYLTRANSFERASE"/>
    <property type="match status" value="1"/>
</dbReference>
<keyword evidence="6 10" id="KW-0594">Phospholipid biosynthesis</keyword>
<keyword evidence="12" id="KW-1185">Reference proteome</keyword>
<reference evidence="11 12" key="1">
    <citation type="submission" date="2015-06" db="EMBL/GenBank/DDBJ databases">
        <title>Lineage-specific patterns of genome deterioration in obligate symbionts.</title>
        <authorList>
            <person name="Bennett G.M."/>
            <person name="McCutcheon J.P."/>
            <person name="McDonald B.R."/>
            <person name="Moran N.A."/>
        </authorList>
    </citation>
    <scope>NUCLEOTIDE SEQUENCE [LARGE SCALE GENOMIC DNA]</scope>
    <source>
        <strain evidence="11 12">B-GSS</strain>
    </source>
</reference>
<dbReference type="PATRIC" id="fig|186490.8.peg.365"/>
<dbReference type="Pfam" id="PF02504">
    <property type="entry name" value="FA_synthesis"/>
    <property type="match status" value="1"/>
</dbReference>
<sequence length="338" mass="36217">MRGITLALDAMGGDFGPDVIVPAALQALRYYPQLELLLVGKPAAITNYLVKYNSISNDRISIVPTKYIINSEAKPSQAILSSQGTSMRVALELIKVGRAHACVSAGNTGALMGLAKLVLTPIAGIHRPALMVILPHQNNGKTVVLDIGANIKCNAMMLVQFAIIGEVIAKQIIGVVNVPRVALLNIGAENTKGFGNIHQAAKILSNISSINYIGYLEANELLTGKTDIIVCEGFVGNVTLKTMEGVIRFFLSLIKSSDDSVQHNFSMNTNIVCNFSYMNPDKYNGAYLVGLCGTVIKSHGAANQQAFTTAITQAVKAVERQISKKIASRLAECWITTE</sequence>
<comment type="pathway">
    <text evidence="10">Lipid metabolism; phospholipid metabolism.</text>
</comment>
<keyword evidence="2 10" id="KW-0963">Cytoplasm</keyword>
<evidence type="ECO:0000256" key="2">
    <source>
        <dbReference type="ARBA" id="ARBA00022490"/>
    </source>
</evidence>
<dbReference type="GO" id="GO:0006633">
    <property type="term" value="P:fatty acid biosynthetic process"/>
    <property type="evidence" value="ECO:0007669"/>
    <property type="project" value="UniProtKB-UniRule"/>
</dbReference>
<keyword evidence="3 10" id="KW-0444">Lipid biosynthesis</keyword>
<evidence type="ECO:0000256" key="10">
    <source>
        <dbReference type="HAMAP-Rule" id="MF_00019"/>
    </source>
</evidence>
<comment type="subcellular location">
    <subcellularLocation>
        <location evidence="10">Cytoplasm</location>
    </subcellularLocation>
    <text evidence="10">Associated with the membrane possibly through PlsY.</text>
</comment>
<keyword evidence="5 10" id="KW-0443">Lipid metabolism</keyword>
<name>A0A0K2BLA5_9GAMM</name>
<dbReference type="Gene3D" id="3.40.718.10">
    <property type="entry name" value="Isopropylmalate Dehydrogenase"/>
    <property type="match status" value="1"/>
</dbReference>
<dbReference type="GO" id="GO:0008654">
    <property type="term" value="P:phospholipid biosynthetic process"/>
    <property type="evidence" value="ECO:0007669"/>
    <property type="project" value="UniProtKB-KW"/>
</dbReference>
<comment type="similarity">
    <text evidence="10">Belongs to the PlsX family.</text>
</comment>
<evidence type="ECO:0000256" key="4">
    <source>
        <dbReference type="ARBA" id="ARBA00022679"/>
    </source>
</evidence>
<evidence type="ECO:0000313" key="12">
    <source>
        <dbReference type="Proteomes" id="UP000056466"/>
    </source>
</evidence>
<dbReference type="InterPro" id="IPR003664">
    <property type="entry name" value="FA_synthesis"/>
</dbReference>
<evidence type="ECO:0000256" key="8">
    <source>
        <dbReference type="ARBA" id="ARBA00024069"/>
    </source>
</evidence>
<dbReference type="RefSeq" id="WP_053096996.1">
    <property type="nucleotide sequence ID" value="NZ_CP011787.1"/>
</dbReference>
<dbReference type="KEGG" id="bcig:AB162_386"/>
<protein>
    <recommendedName>
        <fullName evidence="8 10">Phosphate acyltransferase</fullName>
        <ecNumber evidence="8 10">2.3.1.274</ecNumber>
    </recommendedName>
    <alternativeName>
        <fullName evidence="10">Acyl-ACP phosphotransacylase</fullName>
    </alternativeName>
    <alternativeName>
        <fullName evidence="10">Acyl-[acyl-carrier-protein]--phosphate acyltransferase</fullName>
    </alternativeName>
    <alternativeName>
        <fullName evidence="10">Phosphate-acyl-ACP acyltransferase</fullName>
    </alternativeName>
</protein>
<evidence type="ECO:0000256" key="6">
    <source>
        <dbReference type="ARBA" id="ARBA00023209"/>
    </source>
</evidence>
<comment type="catalytic activity">
    <reaction evidence="1 10">
        <text>a fatty acyl-[ACP] + phosphate = an acyl phosphate + holo-[ACP]</text>
        <dbReference type="Rhea" id="RHEA:42292"/>
        <dbReference type="Rhea" id="RHEA-COMP:9685"/>
        <dbReference type="Rhea" id="RHEA-COMP:14125"/>
        <dbReference type="ChEBI" id="CHEBI:43474"/>
        <dbReference type="ChEBI" id="CHEBI:59918"/>
        <dbReference type="ChEBI" id="CHEBI:64479"/>
        <dbReference type="ChEBI" id="CHEBI:138651"/>
        <dbReference type="EC" id="2.3.1.274"/>
    </reaction>
</comment>
<dbReference type="Proteomes" id="UP000056466">
    <property type="component" value="Chromosome"/>
</dbReference>
<evidence type="ECO:0000313" key="11">
    <source>
        <dbReference type="EMBL" id="AKZ65977.1"/>
    </source>
</evidence>
<gene>
    <name evidence="10 11" type="primary">plsX</name>
    <name evidence="11" type="ORF">AB162_386</name>
</gene>
<accession>A0A0K2BLA5</accession>
<keyword evidence="7 10" id="KW-1208">Phospholipid metabolism</keyword>
<evidence type="ECO:0000256" key="9">
    <source>
        <dbReference type="ARBA" id="ARBA00046608"/>
    </source>
</evidence>
<evidence type="ECO:0000256" key="5">
    <source>
        <dbReference type="ARBA" id="ARBA00023098"/>
    </source>
</evidence>
<dbReference type="SUPFAM" id="SSF53659">
    <property type="entry name" value="Isocitrate/Isopropylmalate dehydrogenase-like"/>
    <property type="match status" value="1"/>
</dbReference>
<proteinExistence type="inferred from homology"/>
<dbReference type="UniPathway" id="UPA00085"/>
<dbReference type="PIRSF" id="PIRSF002465">
    <property type="entry name" value="Phsphlp_syn_PlsX"/>
    <property type="match status" value="1"/>
</dbReference>
<dbReference type="EC" id="2.3.1.274" evidence="8 10"/>
<dbReference type="InterPro" id="IPR012281">
    <property type="entry name" value="Phospholipid_synth_PlsX-like"/>
</dbReference>
<dbReference type="GO" id="GO:0005737">
    <property type="term" value="C:cytoplasm"/>
    <property type="evidence" value="ECO:0007669"/>
    <property type="project" value="UniProtKB-SubCell"/>
</dbReference>
<evidence type="ECO:0000256" key="7">
    <source>
        <dbReference type="ARBA" id="ARBA00023264"/>
    </source>
</evidence>
<dbReference type="AlphaFoldDB" id="A0A0K2BLA5"/>
<dbReference type="EMBL" id="CP011787">
    <property type="protein sequence ID" value="AKZ65977.1"/>
    <property type="molecule type" value="Genomic_DNA"/>
</dbReference>